<proteinExistence type="predicted"/>
<organism evidence="1 2">
    <name type="scientific">Nonomuraea composti</name>
    <dbReference type="NCBI Taxonomy" id="2720023"/>
    <lineage>
        <taxon>Bacteria</taxon>
        <taxon>Bacillati</taxon>
        <taxon>Actinomycetota</taxon>
        <taxon>Actinomycetes</taxon>
        <taxon>Streptosporangiales</taxon>
        <taxon>Streptosporangiaceae</taxon>
        <taxon>Nonomuraea</taxon>
    </lineage>
</organism>
<evidence type="ECO:0008006" key="3">
    <source>
        <dbReference type="Google" id="ProtNLM"/>
    </source>
</evidence>
<dbReference type="RefSeq" id="WP_168021107.1">
    <property type="nucleotide sequence ID" value="NZ_JAATEP010000078.1"/>
</dbReference>
<keyword evidence="2" id="KW-1185">Reference proteome</keyword>
<protein>
    <recommendedName>
        <fullName evidence="3">TIGR03984 family CRISPR-associated protein</fullName>
    </recommendedName>
</protein>
<name>A0ABX1BQ73_9ACTN</name>
<accession>A0ABX1BQ73</accession>
<gene>
    <name evidence="1" type="ORF">HCN51_52650</name>
</gene>
<dbReference type="EMBL" id="JAATEP010000078">
    <property type="protein sequence ID" value="NJP97984.1"/>
    <property type="molecule type" value="Genomic_DNA"/>
</dbReference>
<dbReference type="InterPro" id="IPR023815">
    <property type="entry name" value="CRISPR-assoc_Csx19"/>
</dbReference>
<evidence type="ECO:0000313" key="1">
    <source>
        <dbReference type="EMBL" id="NJP97984.1"/>
    </source>
</evidence>
<dbReference type="NCBIfam" id="TIGR03984">
    <property type="entry name" value="CRISPR-associated protein Csx19"/>
    <property type="match status" value="1"/>
</dbReference>
<reference evidence="1 2" key="1">
    <citation type="submission" date="2020-03" db="EMBL/GenBank/DDBJ databases">
        <title>WGS of actinomycetes isolated from Thailand.</title>
        <authorList>
            <person name="Thawai C."/>
        </authorList>
    </citation>
    <scope>NUCLEOTIDE SEQUENCE [LARGE SCALE GENOMIC DNA]</scope>
    <source>
        <strain evidence="1 2">FMUSA5-5</strain>
    </source>
</reference>
<comment type="caution">
    <text evidence="1">The sequence shown here is derived from an EMBL/GenBank/DDBJ whole genome shotgun (WGS) entry which is preliminary data.</text>
</comment>
<evidence type="ECO:0000313" key="2">
    <source>
        <dbReference type="Proteomes" id="UP000696294"/>
    </source>
</evidence>
<dbReference type="Proteomes" id="UP000696294">
    <property type="component" value="Unassembled WGS sequence"/>
</dbReference>
<sequence>MTTLYTAFTQDVTLAEALAKADMEGACAFLTTPTAFSIARVRGGTCEMPQGRVDLAAVYEARVFTPRAELRWMETEGHAVVLTEEEGILPPSFSEHLPPMQAVATLPARYLVWGHASSPRPGWVTLRSREVGAITLPSPRSATDRVRLTAREYVVADTDHGNAYVAEERLVGFEPYSPEGAA</sequence>